<dbReference type="PANTHER" id="PTHR33841">
    <property type="entry name" value="DNA METHYLTRANSFERASE YEEA-RELATED"/>
    <property type="match status" value="1"/>
</dbReference>
<dbReference type="PRINTS" id="PR00507">
    <property type="entry name" value="N12N6MTFRASE"/>
</dbReference>
<reference evidence="8" key="1">
    <citation type="journal article" date="2019" name="Int. J. Syst. Evol. Microbiol.">
        <title>The Global Catalogue of Microorganisms (GCM) 10K type strain sequencing project: providing services to taxonomists for standard genome sequencing and annotation.</title>
        <authorList>
            <consortium name="The Broad Institute Genomics Platform"/>
            <consortium name="The Broad Institute Genome Sequencing Center for Infectious Disease"/>
            <person name="Wu L."/>
            <person name="Ma J."/>
        </authorList>
    </citation>
    <scope>NUCLEOTIDE SEQUENCE [LARGE SCALE GENOMIC DNA]</scope>
    <source>
        <strain evidence="8">CGMCC 4.7319</strain>
    </source>
</reference>
<dbReference type="InterPro" id="IPR011639">
    <property type="entry name" value="MethylTrfase_TaqI-like_dom"/>
</dbReference>
<dbReference type="EC" id="2.1.1.72" evidence="1"/>
<feature type="domain" description="Type II methyltransferase M.TaqI-like" evidence="6">
    <location>
        <begin position="153"/>
        <end position="258"/>
    </location>
</feature>
<dbReference type="Proteomes" id="UP000597656">
    <property type="component" value="Unassembled WGS sequence"/>
</dbReference>
<dbReference type="Gene3D" id="3.40.50.150">
    <property type="entry name" value="Vaccinia Virus protein VP39"/>
    <property type="match status" value="1"/>
</dbReference>
<evidence type="ECO:0000256" key="4">
    <source>
        <dbReference type="ARBA" id="ARBA00022691"/>
    </source>
</evidence>
<keyword evidence="4" id="KW-0949">S-adenosyl-L-methionine</keyword>
<organism evidence="7 8">
    <name type="scientific">Lentzea pudingi</name>
    <dbReference type="NCBI Taxonomy" id="1789439"/>
    <lineage>
        <taxon>Bacteria</taxon>
        <taxon>Bacillati</taxon>
        <taxon>Actinomycetota</taxon>
        <taxon>Actinomycetes</taxon>
        <taxon>Pseudonocardiales</taxon>
        <taxon>Pseudonocardiaceae</taxon>
        <taxon>Lentzea</taxon>
    </lineage>
</organism>
<dbReference type="InterPro" id="IPR002052">
    <property type="entry name" value="DNA_methylase_N6_adenine_CS"/>
</dbReference>
<evidence type="ECO:0000259" key="6">
    <source>
        <dbReference type="Pfam" id="PF07669"/>
    </source>
</evidence>
<keyword evidence="8" id="KW-1185">Reference proteome</keyword>
<dbReference type="PROSITE" id="PS00092">
    <property type="entry name" value="N6_MTASE"/>
    <property type="match status" value="1"/>
</dbReference>
<dbReference type="RefSeq" id="WP_229693701.1">
    <property type="nucleotide sequence ID" value="NZ_BMNC01000006.1"/>
</dbReference>
<sequence>MGVKFRAISPARIKKFSAGDARSVDIRSAGAIEHGEVFTRRWVAEVMLDLVGYTADRELVGLKLVEPACGAGAFLVPAVERLAASVVDRGRVLDDSARSAVQAFDVQDVHVERCRAALIAVLRRFGVREAVARELAHHWVRRRDYLLSARANADLIEGQEEADVDVIVGNPPYIRFESVEDEFRLQYRSRWPTMKGRADVYVGFYERALRSLKPDGGRLAFICSDRWMRNQYGGELRKLVARDYRVEAVWSMHDVNAFEKSVSAYPAITILSRGAQGEAVVAETTRQFTEAGAQELTAWTLRPSSAETKGVGYRAFRFPGWFPGDEMWPAGDPAAHR</sequence>
<evidence type="ECO:0000313" key="7">
    <source>
        <dbReference type="EMBL" id="GGN04095.1"/>
    </source>
</evidence>
<gene>
    <name evidence="7" type="ORF">GCM10011609_49130</name>
</gene>
<name>A0ABQ2ICC6_9PSEU</name>
<evidence type="ECO:0000256" key="1">
    <source>
        <dbReference type="ARBA" id="ARBA00011900"/>
    </source>
</evidence>
<dbReference type="PANTHER" id="PTHR33841:SF1">
    <property type="entry name" value="DNA METHYLTRANSFERASE A"/>
    <property type="match status" value="1"/>
</dbReference>
<dbReference type="InterPro" id="IPR050953">
    <property type="entry name" value="N4_N6_ade-DNA_methylase"/>
</dbReference>
<comment type="catalytic activity">
    <reaction evidence="5">
        <text>a 2'-deoxyadenosine in DNA + S-adenosyl-L-methionine = an N(6)-methyl-2'-deoxyadenosine in DNA + S-adenosyl-L-homocysteine + H(+)</text>
        <dbReference type="Rhea" id="RHEA:15197"/>
        <dbReference type="Rhea" id="RHEA-COMP:12418"/>
        <dbReference type="Rhea" id="RHEA-COMP:12419"/>
        <dbReference type="ChEBI" id="CHEBI:15378"/>
        <dbReference type="ChEBI" id="CHEBI:57856"/>
        <dbReference type="ChEBI" id="CHEBI:59789"/>
        <dbReference type="ChEBI" id="CHEBI:90615"/>
        <dbReference type="ChEBI" id="CHEBI:90616"/>
        <dbReference type="EC" id="2.1.1.72"/>
    </reaction>
</comment>
<evidence type="ECO:0000256" key="3">
    <source>
        <dbReference type="ARBA" id="ARBA00022679"/>
    </source>
</evidence>
<accession>A0ABQ2ICC6</accession>
<protein>
    <recommendedName>
        <fullName evidence="1">site-specific DNA-methyltransferase (adenine-specific)</fullName>
        <ecNumber evidence="1">2.1.1.72</ecNumber>
    </recommendedName>
</protein>
<dbReference type="SUPFAM" id="SSF53335">
    <property type="entry name" value="S-adenosyl-L-methionine-dependent methyltransferases"/>
    <property type="match status" value="1"/>
</dbReference>
<evidence type="ECO:0000313" key="8">
    <source>
        <dbReference type="Proteomes" id="UP000597656"/>
    </source>
</evidence>
<proteinExistence type="predicted"/>
<dbReference type="Pfam" id="PF07669">
    <property type="entry name" value="Eco57I"/>
    <property type="match status" value="1"/>
</dbReference>
<keyword evidence="2" id="KW-0489">Methyltransferase</keyword>
<dbReference type="InterPro" id="IPR029063">
    <property type="entry name" value="SAM-dependent_MTases_sf"/>
</dbReference>
<evidence type="ECO:0000256" key="2">
    <source>
        <dbReference type="ARBA" id="ARBA00022603"/>
    </source>
</evidence>
<keyword evidence="3" id="KW-0808">Transferase</keyword>
<dbReference type="EMBL" id="BMNC01000006">
    <property type="protein sequence ID" value="GGN04095.1"/>
    <property type="molecule type" value="Genomic_DNA"/>
</dbReference>
<comment type="caution">
    <text evidence="7">The sequence shown here is derived from an EMBL/GenBank/DDBJ whole genome shotgun (WGS) entry which is preliminary data.</text>
</comment>
<evidence type="ECO:0000256" key="5">
    <source>
        <dbReference type="ARBA" id="ARBA00047942"/>
    </source>
</evidence>